<accession>A0A165MUC9</accession>
<dbReference type="EMBL" id="LRFC01000039">
    <property type="protein sequence ID" value="KZE63408.1"/>
    <property type="molecule type" value="Genomic_DNA"/>
</dbReference>
<dbReference type="NCBIfam" id="TIGR01208">
    <property type="entry name" value="rmlA_long"/>
    <property type="match status" value="1"/>
</dbReference>
<dbReference type="SUPFAM" id="SSF53448">
    <property type="entry name" value="Nucleotide-diphospho-sugar transferases"/>
    <property type="match status" value="1"/>
</dbReference>
<dbReference type="Pfam" id="PF25087">
    <property type="entry name" value="GMPPB_C"/>
    <property type="match status" value="1"/>
</dbReference>
<gene>
    <name evidence="3" type="ORF">AWM68_15445</name>
</gene>
<comment type="caution">
    <text evidence="3">The sequence shown here is derived from an EMBL/GenBank/DDBJ whole genome shotgun (WGS) entry which is preliminary data.</text>
</comment>
<evidence type="ECO:0000259" key="1">
    <source>
        <dbReference type="Pfam" id="PF00483"/>
    </source>
</evidence>
<keyword evidence="4" id="KW-1185">Reference proteome</keyword>
<name>A0A165MUC9_9BACL</name>
<dbReference type="InterPro" id="IPR029044">
    <property type="entry name" value="Nucleotide-diphossugar_trans"/>
</dbReference>
<evidence type="ECO:0000259" key="2">
    <source>
        <dbReference type="Pfam" id="PF25087"/>
    </source>
</evidence>
<dbReference type="Gene3D" id="3.90.550.10">
    <property type="entry name" value="Spore Coat Polysaccharide Biosynthesis Protein SpsA, Chain A"/>
    <property type="match status" value="1"/>
</dbReference>
<dbReference type="RefSeq" id="WP_066245937.1">
    <property type="nucleotide sequence ID" value="NZ_LRFC01000039.1"/>
</dbReference>
<sequence>MKGIILAAGRGSRLQPFSFTQPKTMLPIANKPVLEYCIENLKKANVKEIGIVINSLQHEIINYIHSRFDQSVKITFIFQHEAKGIAHALKQAEEYINNEPFILLLGDNLIKEPLISLKNHLENPEISSSIMLAKVDSPKDFGIAEIRNEEIIKLEEKPSFPKSNLAVIGAYAFRPSIFKAISQITPSARGELEITDAIQWLIDNGQTISYTITNKPYTDVGTTERWLIANHWVLSEINASSELKNKNDVKIQNSTIIPPVVIGPGCTVTNSTIGPYVTIGTGSFIENCKIQNSILLEETVIKDCSCTFKDAIFGRETYIEGLKGNLASCVLGDKTKIILS</sequence>
<feature type="domain" description="Nucleotidyl transferase" evidence="1">
    <location>
        <begin position="2"/>
        <end position="231"/>
    </location>
</feature>
<dbReference type="Pfam" id="PF00483">
    <property type="entry name" value="NTP_transferase"/>
    <property type="match status" value="1"/>
</dbReference>
<organism evidence="3 4">
    <name type="scientific">Fictibacillus phosphorivorans</name>
    <dbReference type="NCBI Taxonomy" id="1221500"/>
    <lineage>
        <taxon>Bacteria</taxon>
        <taxon>Bacillati</taxon>
        <taxon>Bacillota</taxon>
        <taxon>Bacilli</taxon>
        <taxon>Bacillales</taxon>
        <taxon>Fictibacillaceae</taxon>
        <taxon>Fictibacillus</taxon>
    </lineage>
</organism>
<dbReference type="Gene3D" id="2.160.10.10">
    <property type="entry name" value="Hexapeptide repeat proteins"/>
    <property type="match status" value="1"/>
</dbReference>
<dbReference type="CDD" id="cd04189">
    <property type="entry name" value="G1P_TT_long"/>
    <property type="match status" value="1"/>
</dbReference>
<dbReference type="Proteomes" id="UP000076567">
    <property type="component" value="Unassembled WGS sequence"/>
</dbReference>
<evidence type="ECO:0000313" key="3">
    <source>
        <dbReference type="EMBL" id="KZE63408.1"/>
    </source>
</evidence>
<dbReference type="InterPro" id="IPR005908">
    <property type="entry name" value="G1P_thy_trans_l"/>
</dbReference>
<reference evidence="4" key="1">
    <citation type="submission" date="2016-01" db="EMBL/GenBank/DDBJ databases">
        <title>Draft genome of Chromobacterium sp. F49.</title>
        <authorList>
            <person name="Hong K.W."/>
        </authorList>
    </citation>
    <scope>NUCLEOTIDE SEQUENCE [LARGE SCALE GENOMIC DNA]</scope>
    <source>
        <strain evidence="4">P7IIIA</strain>
    </source>
</reference>
<dbReference type="PANTHER" id="PTHR42883:SF2">
    <property type="entry name" value="THYMIDYLYLTRANSFERASE"/>
    <property type="match status" value="1"/>
</dbReference>
<dbReference type="InterPro" id="IPR056729">
    <property type="entry name" value="GMPPB_C"/>
</dbReference>
<dbReference type="AlphaFoldDB" id="A0A165MUC9"/>
<proteinExistence type="predicted"/>
<dbReference type="PANTHER" id="PTHR42883">
    <property type="entry name" value="GLUCOSE-1-PHOSPHATE THYMIDYLTRANSFERASE"/>
    <property type="match status" value="1"/>
</dbReference>
<evidence type="ECO:0000313" key="4">
    <source>
        <dbReference type="Proteomes" id="UP000076567"/>
    </source>
</evidence>
<protein>
    <submittedName>
        <fullName evidence="3">Uncharacterized protein</fullName>
    </submittedName>
</protein>
<dbReference type="InterPro" id="IPR005835">
    <property type="entry name" value="NTP_transferase_dom"/>
</dbReference>
<feature type="domain" description="Mannose-1-phosphate guanyltransferase C-terminal" evidence="2">
    <location>
        <begin position="256"/>
        <end position="337"/>
    </location>
</feature>